<evidence type="ECO:0000313" key="3">
    <source>
        <dbReference type="EnsemblFungi" id="EJT82006"/>
    </source>
</evidence>
<dbReference type="GeneID" id="20342438"/>
<feature type="region of interest" description="Disordered" evidence="1">
    <location>
        <begin position="303"/>
        <end position="342"/>
    </location>
</feature>
<name>J3NL39_GAET3</name>
<feature type="region of interest" description="Disordered" evidence="1">
    <location>
        <begin position="131"/>
        <end position="167"/>
    </location>
</feature>
<reference evidence="3" key="4">
    <citation type="journal article" date="2015" name="G3 (Bethesda)">
        <title>Genome sequences of three phytopathogenic species of the Magnaporthaceae family of fungi.</title>
        <authorList>
            <person name="Okagaki L.H."/>
            <person name="Nunes C.C."/>
            <person name="Sailsbery J."/>
            <person name="Clay B."/>
            <person name="Brown D."/>
            <person name="John T."/>
            <person name="Oh Y."/>
            <person name="Young N."/>
            <person name="Fitzgerald M."/>
            <person name="Haas B.J."/>
            <person name="Zeng Q."/>
            <person name="Young S."/>
            <person name="Adiconis X."/>
            <person name="Fan L."/>
            <person name="Levin J.Z."/>
            <person name="Mitchell T.K."/>
            <person name="Okubara P.A."/>
            <person name="Farman M.L."/>
            <person name="Kohn L.M."/>
            <person name="Birren B."/>
            <person name="Ma L.-J."/>
            <person name="Dean R.A."/>
        </authorList>
    </citation>
    <scope>NUCLEOTIDE SEQUENCE</scope>
    <source>
        <strain evidence="3">R3-111a-1</strain>
    </source>
</reference>
<reference evidence="4" key="1">
    <citation type="submission" date="2010-07" db="EMBL/GenBank/DDBJ databases">
        <title>The genome sequence of Gaeumannomyces graminis var. tritici strain R3-111a-1.</title>
        <authorList>
            <consortium name="The Broad Institute Genome Sequencing Platform"/>
            <person name="Ma L.-J."/>
            <person name="Dead R."/>
            <person name="Young S."/>
            <person name="Zeng Q."/>
            <person name="Koehrsen M."/>
            <person name="Alvarado L."/>
            <person name="Berlin A."/>
            <person name="Chapman S.B."/>
            <person name="Chen Z."/>
            <person name="Freedman E."/>
            <person name="Gellesch M."/>
            <person name="Goldberg J."/>
            <person name="Griggs A."/>
            <person name="Gujja S."/>
            <person name="Heilman E.R."/>
            <person name="Heiman D."/>
            <person name="Hepburn T."/>
            <person name="Howarth C."/>
            <person name="Jen D."/>
            <person name="Larson L."/>
            <person name="Mehta T."/>
            <person name="Neiman D."/>
            <person name="Pearson M."/>
            <person name="Roberts A."/>
            <person name="Saif S."/>
            <person name="Shea T."/>
            <person name="Shenoy N."/>
            <person name="Sisk P."/>
            <person name="Stolte C."/>
            <person name="Sykes S."/>
            <person name="Walk T."/>
            <person name="White J."/>
            <person name="Yandava C."/>
            <person name="Haas B."/>
            <person name="Nusbaum C."/>
            <person name="Birren B."/>
        </authorList>
    </citation>
    <scope>NUCLEOTIDE SEQUENCE [LARGE SCALE GENOMIC DNA]</scope>
    <source>
        <strain evidence="4">R3-111a-1</strain>
    </source>
</reference>
<feature type="region of interest" description="Disordered" evidence="1">
    <location>
        <begin position="1"/>
        <end position="29"/>
    </location>
</feature>
<reference evidence="2" key="2">
    <citation type="submission" date="2010-07" db="EMBL/GenBank/DDBJ databases">
        <authorList>
            <consortium name="The Broad Institute Genome Sequencing Platform"/>
            <consortium name="Broad Institute Genome Sequencing Center for Infectious Disease"/>
            <person name="Ma L.-J."/>
            <person name="Dead R."/>
            <person name="Young S."/>
            <person name="Zeng Q."/>
            <person name="Koehrsen M."/>
            <person name="Alvarado L."/>
            <person name="Berlin A."/>
            <person name="Chapman S.B."/>
            <person name="Chen Z."/>
            <person name="Freedman E."/>
            <person name="Gellesch M."/>
            <person name="Goldberg J."/>
            <person name="Griggs A."/>
            <person name="Gujja S."/>
            <person name="Heilman E.R."/>
            <person name="Heiman D."/>
            <person name="Hepburn T."/>
            <person name="Howarth C."/>
            <person name="Jen D."/>
            <person name="Larson L."/>
            <person name="Mehta T."/>
            <person name="Neiman D."/>
            <person name="Pearson M."/>
            <person name="Roberts A."/>
            <person name="Saif S."/>
            <person name="Shea T."/>
            <person name="Shenoy N."/>
            <person name="Sisk P."/>
            <person name="Stolte C."/>
            <person name="Sykes S."/>
            <person name="Walk T."/>
            <person name="White J."/>
            <person name="Yandava C."/>
            <person name="Haas B."/>
            <person name="Nusbaum C."/>
            <person name="Birren B."/>
        </authorList>
    </citation>
    <scope>NUCLEOTIDE SEQUENCE</scope>
    <source>
        <strain evidence="2">R3-111a-1</strain>
    </source>
</reference>
<dbReference type="OrthoDB" id="5409271at2759"/>
<gene>
    <name evidence="3" type="primary">20342438</name>
    <name evidence="2" type="ORF">GGTG_01980</name>
</gene>
<dbReference type="EnsemblFungi" id="EJT82006">
    <property type="protein sequence ID" value="EJT82006"/>
    <property type="gene ID" value="GGTG_01980"/>
</dbReference>
<dbReference type="EMBL" id="GL385395">
    <property type="protein sequence ID" value="EJT82006.1"/>
    <property type="molecule type" value="Genomic_DNA"/>
</dbReference>
<feature type="compositionally biased region" description="Basic and acidic residues" evidence="1">
    <location>
        <begin position="309"/>
        <end position="319"/>
    </location>
</feature>
<reference evidence="2" key="3">
    <citation type="submission" date="2010-09" db="EMBL/GenBank/DDBJ databases">
        <title>Annotation of Gaeumannomyces graminis var. tritici R3-111a-1.</title>
        <authorList>
            <consortium name="The Broad Institute Genome Sequencing Platform"/>
            <person name="Ma L.-J."/>
            <person name="Dead R."/>
            <person name="Young S.K."/>
            <person name="Zeng Q."/>
            <person name="Gargeya S."/>
            <person name="Fitzgerald M."/>
            <person name="Haas B."/>
            <person name="Abouelleil A."/>
            <person name="Alvarado L."/>
            <person name="Arachchi H.M."/>
            <person name="Berlin A."/>
            <person name="Brown A."/>
            <person name="Chapman S.B."/>
            <person name="Chen Z."/>
            <person name="Dunbar C."/>
            <person name="Freedman E."/>
            <person name="Gearin G."/>
            <person name="Gellesch M."/>
            <person name="Goldberg J."/>
            <person name="Griggs A."/>
            <person name="Gujja S."/>
            <person name="Heiman D."/>
            <person name="Howarth C."/>
            <person name="Larson L."/>
            <person name="Lui A."/>
            <person name="MacDonald P.J.P."/>
            <person name="Mehta T."/>
            <person name="Montmayeur A."/>
            <person name="Murphy C."/>
            <person name="Neiman D."/>
            <person name="Pearson M."/>
            <person name="Priest M."/>
            <person name="Roberts A."/>
            <person name="Saif S."/>
            <person name="Shea T."/>
            <person name="Shenoy N."/>
            <person name="Sisk P."/>
            <person name="Stolte C."/>
            <person name="Sykes S."/>
            <person name="Yandava C."/>
            <person name="Wortman J."/>
            <person name="Nusbaum C."/>
            <person name="Birren B."/>
        </authorList>
    </citation>
    <scope>NUCLEOTIDE SEQUENCE</scope>
    <source>
        <strain evidence="2">R3-111a-1</strain>
    </source>
</reference>
<evidence type="ECO:0000313" key="4">
    <source>
        <dbReference type="Proteomes" id="UP000006039"/>
    </source>
</evidence>
<feature type="region of interest" description="Disordered" evidence="1">
    <location>
        <begin position="184"/>
        <end position="205"/>
    </location>
</feature>
<dbReference type="AlphaFoldDB" id="J3NL39"/>
<evidence type="ECO:0000256" key="1">
    <source>
        <dbReference type="SAM" id="MobiDB-lite"/>
    </source>
</evidence>
<accession>J3NL39</accession>
<dbReference type="eggNOG" id="ENOG502RQZ7">
    <property type="taxonomic scope" value="Eukaryota"/>
</dbReference>
<proteinExistence type="predicted"/>
<dbReference type="Proteomes" id="UP000006039">
    <property type="component" value="Unassembled WGS sequence"/>
</dbReference>
<dbReference type="VEuPathDB" id="FungiDB:GGTG_01980"/>
<evidence type="ECO:0000313" key="2">
    <source>
        <dbReference type="EMBL" id="EJT82006.1"/>
    </source>
</evidence>
<keyword evidence="4" id="KW-1185">Reference proteome</keyword>
<sequence>MNRRPQMPKATRAARNGEPQPPPPNIHTLPRIRISPEMATALYYSRYPHAIPPNSTVTSGEMETARMVAAAAHHTLTRNPERYVHEQPSWGDRPPRAGPVVAKMMRMQLQAEAAAGRAPGARGAAAAAVGGGSAAANNNNNNNNSEGNTNGSTNTSATVTPTPVVRQYGPGFVTVEDYEDIYNDVDDDENQPAGGDDGDVSPSPIELNINTGVTVSQSDNMVVLSASPADMAAGVAAAVLAAIEQASSARVGIPMIDESGAPRPLRVRVDASIRVGGSGNVLGPEALVRECLLARAAAAAAAAAGLPREAADKGKRARDEAEEWDEEDNDAESVGSKRSRSA</sequence>
<protein>
    <submittedName>
        <fullName evidence="2 3">Uncharacterized protein</fullName>
    </submittedName>
</protein>
<dbReference type="RefSeq" id="XP_009218015.1">
    <property type="nucleotide sequence ID" value="XM_009219751.1"/>
</dbReference>
<reference evidence="3" key="5">
    <citation type="submission" date="2018-04" db="UniProtKB">
        <authorList>
            <consortium name="EnsemblFungi"/>
        </authorList>
    </citation>
    <scope>IDENTIFICATION</scope>
    <source>
        <strain evidence="3">R3-111a-1</strain>
    </source>
</reference>
<feature type="compositionally biased region" description="Low complexity" evidence="1">
    <location>
        <begin position="131"/>
        <end position="160"/>
    </location>
</feature>
<dbReference type="HOGENOM" id="CLU_811445_0_0_1"/>
<organism evidence="2">
    <name type="scientific">Gaeumannomyces tritici (strain R3-111a-1)</name>
    <name type="common">Wheat and barley take-all root rot fungus</name>
    <name type="synonym">Gaeumannomyces graminis var. tritici</name>
    <dbReference type="NCBI Taxonomy" id="644352"/>
    <lineage>
        <taxon>Eukaryota</taxon>
        <taxon>Fungi</taxon>
        <taxon>Dikarya</taxon>
        <taxon>Ascomycota</taxon>
        <taxon>Pezizomycotina</taxon>
        <taxon>Sordariomycetes</taxon>
        <taxon>Sordariomycetidae</taxon>
        <taxon>Magnaporthales</taxon>
        <taxon>Magnaporthaceae</taxon>
        <taxon>Gaeumannomyces</taxon>
    </lineage>
</organism>
<feature type="compositionally biased region" description="Acidic residues" evidence="1">
    <location>
        <begin position="320"/>
        <end position="331"/>
    </location>
</feature>